<evidence type="ECO:0000313" key="2">
    <source>
        <dbReference type="EMBL" id="CAD9665644.1"/>
    </source>
</evidence>
<protein>
    <recommendedName>
        <fullName evidence="3">SnoaL-like domain-containing protein</fullName>
    </recommendedName>
</protein>
<evidence type="ECO:0008006" key="3">
    <source>
        <dbReference type="Google" id="ProtNLM"/>
    </source>
</evidence>
<dbReference type="InterPro" id="IPR018790">
    <property type="entry name" value="DUF2358"/>
</dbReference>
<sequence length="236" mass="26663">MNQTVLLSLLVVFLQGGASAFHNHFMTTRHLQNKSWLKSSVQKDISSNSERLGVDGTEVIDLPPILSQIVDERRQFELNLGKAMDVLRGDYPDMIHTTPDFSIYHDGIEVVDPSGVQIRGIGNYKSSFKFVQTMAKLFYNMDESSIQNRMMYDFARQSIRISWNCVLVPKVVGNSRNAMYIDGISIYKLDSTSGKIIEHTVEKVLVNNIPMTQPNLFLSVLRSESMQPNAGQIPVF</sequence>
<feature type="signal peptide" evidence="1">
    <location>
        <begin position="1"/>
        <end position="20"/>
    </location>
</feature>
<reference evidence="2" key="1">
    <citation type="submission" date="2021-01" db="EMBL/GenBank/DDBJ databases">
        <authorList>
            <person name="Corre E."/>
            <person name="Pelletier E."/>
            <person name="Niang G."/>
            <person name="Scheremetjew M."/>
            <person name="Finn R."/>
            <person name="Kale V."/>
            <person name="Holt S."/>
            <person name="Cochrane G."/>
            <person name="Meng A."/>
            <person name="Brown T."/>
            <person name="Cohen L."/>
        </authorList>
    </citation>
    <scope>NUCLEOTIDE SEQUENCE</scope>
    <source>
        <strain evidence="2">CCMP1452</strain>
    </source>
</reference>
<keyword evidence="1" id="KW-0732">Signal</keyword>
<proteinExistence type="predicted"/>
<dbReference type="AlphaFoldDB" id="A0A7S2RAM5"/>
<evidence type="ECO:0000256" key="1">
    <source>
        <dbReference type="SAM" id="SignalP"/>
    </source>
</evidence>
<gene>
    <name evidence="2" type="ORF">EANT1437_LOCUS5484</name>
</gene>
<dbReference type="PANTHER" id="PTHR31094">
    <property type="entry name" value="RIKEN CDNA 2310061I04 GENE"/>
    <property type="match status" value="1"/>
</dbReference>
<dbReference type="PANTHER" id="PTHR31094:SF2">
    <property type="entry name" value="RIKEN CDNA 2310061I04 GENE"/>
    <property type="match status" value="1"/>
</dbReference>
<accession>A0A7S2RAM5</accession>
<organism evidence="2">
    <name type="scientific">Eucampia antarctica</name>
    <dbReference type="NCBI Taxonomy" id="49252"/>
    <lineage>
        <taxon>Eukaryota</taxon>
        <taxon>Sar</taxon>
        <taxon>Stramenopiles</taxon>
        <taxon>Ochrophyta</taxon>
        <taxon>Bacillariophyta</taxon>
        <taxon>Mediophyceae</taxon>
        <taxon>Biddulphiophycidae</taxon>
        <taxon>Hemiaulales</taxon>
        <taxon>Hemiaulaceae</taxon>
        <taxon>Eucampia</taxon>
    </lineage>
</organism>
<dbReference type="Pfam" id="PF10184">
    <property type="entry name" value="DUF2358"/>
    <property type="match status" value="1"/>
</dbReference>
<name>A0A7S2RAM5_9STRA</name>
<feature type="chain" id="PRO_5031074580" description="SnoaL-like domain-containing protein" evidence="1">
    <location>
        <begin position="21"/>
        <end position="236"/>
    </location>
</feature>
<dbReference type="EMBL" id="HBHI01010731">
    <property type="protein sequence ID" value="CAD9665644.1"/>
    <property type="molecule type" value="Transcribed_RNA"/>
</dbReference>